<proteinExistence type="predicted"/>
<name>A0A934RX92_9BACT</name>
<dbReference type="Proteomes" id="UP000617628">
    <property type="component" value="Unassembled WGS sequence"/>
</dbReference>
<evidence type="ECO:0000313" key="2">
    <source>
        <dbReference type="Proteomes" id="UP000617628"/>
    </source>
</evidence>
<organism evidence="1 2">
    <name type="scientific">Pelagicoccus mobilis</name>
    <dbReference type="NCBI Taxonomy" id="415221"/>
    <lineage>
        <taxon>Bacteria</taxon>
        <taxon>Pseudomonadati</taxon>
        <taxon>Verrucomicrobiota</taxon>
        <taxon>Opitutia</taxon>
        <taxon>Puniceicoccales</taxon>
        <taxon>Pelagicoccaceae</taxon>
        <taxon>Pelagicoccus</taxon>
    </lineage>
</organism>
<comment type="caution">
    <text evidence="1">The sequence shown here is derived from an EMBL/GenBank/DDBJ whole genome shotgun (WGS) entry which is preliminary data.</text>
</comment>
<accession>A0A934RX92</accession>
<dbReference type="RefSeq" id="WP_200356222.1">
    <property type="nucleotide sequence ID" value="NZ_JAENIL010000025.1"/>
</dbReference>
<evidence type="ECO:0000313" key="1">
    <source>
        <dbReference type="EMBL" id="MBK1878008.1"/>
    </source>
</evidence>
<protein>
    <submittedName>
        <fullName evidence="1">Uncharacterized protein</fullName>
    </submittedName>
</protein>
<reference evidence="1" key="1">
    <citation type="submission" date="2021-01" db="EMBL/GenBank/DDBJ databases">
        <title>Modified the classification status of verrucomicrobia.</title>
        <authorList>
            <person name="Feng X."/>
        </authorList>
    </citation>
    <scope>NUCLEOTIDE SEQUENCE</scope>
    <source>
        <strain evidence="1">KCTC 13126</strain>
    </source>
</reference>
<gene>
    <name evidence="1" type="ORF">JIN87_14110</name>
</gene>
<sequence length="494" mass="54964">MKLRESKLASGGVLAAICLMFLAATELSAAYQLTVGVAPFKHSASTVKAEEKQEVETVAEVEEEDDGPLLIPGLEGQEIEIPEAEKTEEEAAVEKQAEVAAAIAQPDFERASLEIRNAEALALQNYFSKMLYKKGGDLFASVINAPVGMDAKSSFAAAVDLWVEVTVEAANAEDFVLVVRATTSAGETLLNQKKIGEKMSEGAFVDSKNRLTEGYHEPLSEAAEAVVRALRAKNRKGDYDRYENFTNMKFAIYMAPEVFVRDNYLNKRGTKLKSLPSEDDPYFRESLEARLATIEIYRDFDEEVVAAGRTKSYASYAVWRYRSYLAANEYYEAQREIKALKGRINAAIALKLLGPIVINEALKKNNVAEDLGLGSDFEKVQDAAVIIHTLKTLSDVFTVEDGRIQFDDERLGQMDSNFAKKFTERRAKIQELSVDSNGHAEKLIALQKEFSEDLAPIDIEYRGRSFTLTGQIEDKVAMLQRILSEDYQESMTQS</sequence>
<dbReference type="EMBL" id="JAENIL010000025">
    <property type="protein sequence ID" value="MBK1878008.1"/>
    <property type="molecule type" value="Genomic_DNA"/>
</dbReference>
<dbReference type="AlphaFoldDB" id="A0A934RX92"/>
<keyword evidence="2" id="KW-1185">Reference proteome</keyword>